<accession>A0A0U3KLU0</accession>
<sequence length="536" mass="58386">MPAPHPAPALLPHPGKVSSLGGRLTLDRDTTVRALPGAEPAADLLRTLVGRPAGLPLTPSPDGRVVLALDDRLGGLGEEGYGLTVAPQALQLRAAHRTGLLRGIQTIRQLLPAEALSGGATGTGSWQLPCVEITDVPDRPWRGAMLDVARRFQPIGYLHRYVDLLALHKLNVLHLHLTDDQGWRMPVDAYPRLISVGSRRARSQKGPTGPDGAHFDAVPHEGHYTKGELRGLVRYAAERGITVVPEIEMPGHVRAALAAYPELGNHPGRRLDVWTRWGVCDTILGVHEGVFDFCRAVLEEVMDVFPSPYIHIGGEECPTTEWEDSPAARERAAALGLAGPAELHGWFMGRVGAFLVERGRIPLGWVENGAELPPEFTVMTWRDATHARAAARRGHQVIAAHHRATYLDYAQSTDPSEPVAQPGAPVPLHTVHGYEPAPHDWPEAERARVLGTQVQLWTEYARTPEEIEYLSFPRLCALADRSWSGGRGDWPGFVERLRHHTARLDALGVPYRPLDARSLATAVSASPSAGTARLHP</sequence>
<feature type="active site" description="Proton donor" evidence="6">
    <location>
        <position position="316"/>
    </location>
</feature>
<dbReference type="PANTHER" id="PTHR22600">
    <property type="entry name" value="BETA-HEXOSAMINIDASE"/>
    <property type="match status" value="1"/>
</dbReference>
<evidence type="ECO:0000256" key="4">
    <source>
        <dbReference type="ARBA" id="ARBA00022801"/>
    </source>
</evidence>
<evidence type="ECO:0000256" key="2">
    <source>
        <dbReference type="ARBA" id="ARBA00006285"/>
    </source>
</evidence>
<proteinExistence type="inferred from homology"/>
<feature type="region of interest" description="Disordered" evidence="7">
    <location>
        <begin position="1"/>
        <end position="22"/>
    </location>
</feature>
<dbReference type="EMBL" id="CP013738">
    <property type="protein sequence ID" value="ALU96958.1"/>
    <property type="molecule type" value="Genomic_DNA"/>
</dbReference>
<feature type="domain" description="Glycoside hydrolase family 20 catalytic" evidence="8">
    <location>
        <begin position="140"/>
        <end position="485"/>
    </location>
</feature>
<dbReference type="PRINTS" id="PR00738">
    <property type="entry name" value="GLHYDRLASE20"/>
</dbReference>
<comment type="catalytic activity">
    <reaction evidence="1">
        <text>Hydrolysis of terminal non-reducing N-acetyl-D-hexosamine residues in N-acetyl-beta-D-hexosaminides.</text>
        <dbReference type="EC" id="3.2.1.52"/>
    </reaction>
</comment>
<feature type="domain" description="Beta-hexosaminidase bacterial type N-terminal" evidence="9">
    <location>
        <begin position="8"/>
        <end position="135"/>
    </location>
</feature>
<evidence type="ECO:0000256" key="7">
    <source>
        <dbReference type="SAM" id="MobiDB-lite"/>
    </source>
</evidence>
<dbReference type="Gene3D" id="3.20.20.80">
    <property type="entry name" value="Glycosidases"/>
    <property type="match status" value="1"/>
</dbReference>
<dbReference type="GO" id="GO:0030203">
    <property type="term" value="P:glycosaminoglycan metabolic process"/>
    <property type="evidence" value="ECO:0007669"/>
    <property type="project" value="TreeGrafter"/>
</dbReference>
<dbReference type="InterPro" id="IPR015883">
    <property type="entry name" value="Glyco_hydro_20_cat"/>
</dbReference>
<dbReference type="InterPro" id="IPR017853">
    <property type="entry name" value="GH"/>
</dbReference>
<dbReference type="GO" id="GO:0016020">
    <property type="term" value="C:membrane"/>
    <property type="evidence" value="ECO:0007669"/>
    <property type="project" value="TreeGrafter"/>
</dbReference>
<dbReference type="CDD" id="cd06563">
    <property type="entry name" value="GH20_chitobiase-like"/>
    <property type="match status" value="1"/>
</dbReference>
<dbReference type="AlphaFoldDB" id="A0A0U3KLU0"/>
<evidence type="ECO:0000256" key="3">
    <source>
        <dbReference type="ARBA" id="ARBA00012663"/>
    </source>
</evidence>
<dbReference type="STRING" id="1172567.WQO_28675"/>
<dbReference type="SUPFAM" id="SSF51445">
    <property type="entry name" value="(Trans)glycosidases"/>
    <property type="match status" value="1"/>
</dbReference>
<dbReference type="Proteomes" id="UP000064183">
    <property type="component" value="Chromosome"/>
</dbReference>
<feature type="compositionally biased region" description="Pro residues" evidence="7">
    <location>
        <begin position="1"/>
        <end position="11"/>
    </location>
</feature>
<evidence type="ECO:0000313" key="11">
    <source>
        <dbReference type="Proteomes" id="UP000064183"/>
    </source>
</evidence>
<dbReference type="Pfam" id="PF00728">
    <property type="entry name" value="Glyco_hydro_20"/>
    <property type="match status" value="1"/>
</dbReference>
<dbReference type="KEGG" id="sgb:WQO_28675"/>
<dbReference type="PANTHER" id="PTHR22600:SF57">
    <property type="entry name" value="BETA-N-ACETYLHEXOSAMINIDASE"/>
    <property type="match status" value="1"/>
</dbReference>
<dbReference type="InterPro" id="IPR015882">
    <property type="entry name" value="HEX_bac_N"/>
</dbReference>
<evidence type="ECO:0000313" key="10">
    <source>
        <dbReference type="EMBL" id="ALU96958.1"/>
    </source>
</evidence>
<dbReference type="InterPro" id="IPR029018">
    <property type="entry name" value="Hex-like_dom2"/>
</dbReference>
<evidence type="ECO:0000259" key="8">
    <source>
        <dbReference type="Pfam" id="PF00728"/>
    </source>
</evidence>
<evidence type="ECO:0000256" key="6">
    <source>
        <dbReference type="PIRSR" id="PIRSR625705-1"/>
    </source>
</evidence>
<dbReference type="GO" id="GO:0005975">
    <property type="term" value="P:carbohydrate metabolic process"/>
    <property type="evidence" value="ECO:0007669"/>
    <property type="project" value="InterPro"/>
</dbReference>
<name>A0A0U3KLU0_STRGL</name>
<protein>
    <recommendedName>
        <fullName evidence="3">beta-N-acetylhexosaminidase</fullName>
        <ecNumber evidence="3">3.2.1.52</ecNumber>
    </recommendedName>
</protein>
<dbReference type="Gene3D" id="3.30.379.10">
    <property type="entry name" value="Chitobiase/beta-hexosaminidase domain 2-like"/>
    <property type="match status" value="1"/>
</dbReference>
<dbReference type="EC" id="3.2.1.52" evidence="3"/>
<dbReference type="InterPro" id="IPR025705">
    <property type="entry name" value="Beta_hexosaminidase_sua/sub"/>
</dbReference>
<comment type="similarity">
    <text evidence="2">Belongs to the glycosyl hydrolase 20 family.</text>
</comment>
<keyword evidence="5" id="KW-0326">Glycosidase</keyword>
<keyword evidence="4" id="KW-0378">Hydrolase</keyword>
<organism evidence="10 11">
    <name type="scientific">Streptomyces globisporus C-1027</name>
    <dbReference type="NCBI Taxonomy" id="1172567"/>
    <lineage>
        <taxon>Bacteria</taxon>
        <taxon>Bacillati</taxon>
        <taxon>Actinomycetota</taxon>
        <taxon>Actinomycetes</taxon>
        <taxon>Kitasatosporales</taxon>
        <taxon>Streptomycetaceae</taxon>
        <taxon>Streptomyces</taxon>
    </lineage>
</organism>
<reference evidence="10 11" key="1">
    <citation type="journal article" date="2012" name="J. Bacteriol.">
        <title>Draft genome sequence of Streptomyces globisporus C-1027, which produces an antitumor antibiotic consisting of a nine-membered enediyne with a chromoprotein.</title>
        <authorList>
            <person name="Wang L."/>
            <person name="Wang S."/>
            <person name="He Q."/>
            <person name="Yu T."/>
            <person name="Li Q."/>
            <person name="Hong B."/>
        </authorList>
    </citation>
    <scope>NUCLEOTIDE SEQUENCE [LARGE SCALE GENOMIC DNA]</scope>
    <source>
        <strain evidence="10 11">C-1027</strain>
    </source>
</reference>
<gene>
    <name evidence="10" type="ORF">WQO_28675</name>
</gene>
<evidence type="ECO:0000256" key="5">
    <source>
        <dbReference type="ARBA" id="ARBA00023295"/>
    </source>
</evidence>
<dbReference type="RefSeq" id="WP_010064261.1">
    <property type="nucleotide sequence ID" value="NZ_CP013738.1"/>
</dbReference>
<evidence type="ECO:0000259" key="9">
    <source>
        <dbReference type="Pfam" id="PF02838"/>
    </source>
</evidence>
<dbReference type="GO" id="GO:0004563">
    <property type="term" value="F:beta-N-acetylhexosaminidase activity"/>
    <property type="evidence" value="ECO:0007669"/>
    <property type="project" value="UniProtKB-EC"/>
</dbReference>
<dbReference type="GeneID" id="27786395"/>
<dbReference type="SUPFAM" id="SSF55545">
    <property type="entry name" value="beta-N-acetylhexosaminidase-like domain"/>
    <property type="match status" value="1"/>
</dbReference>
<evidence type="ECO:0000256" key="1">
    <source>
        <dbReference type="ARBA" id="ARBA00001231"/>
    </source>
</evidence>
<dbReference type="Pfam" id="PF02838">
    <property type="entry name" value="Glyco_hydro_20b"/>
    <property type="match status" value="1"/>
</dbReference>